<evidence type="ECO:0000256" key="3">
    <source>
        <dbReference type="ARBA" id="ARBA00022478"/>
    </source>
</evidence>
<feature type="region of interest" description="Disordered" evidence="10">
    <location>
        <begin position="443"/>
        <end position="483"/>
    </location>
</feature>
<keyword evidence="3 9" id="KW-0240">DNA-directed RNA polymerase</keyword>
<dbReference type="Gene3D" id="1.10.150.20">
    <property type="entry name" value="5' to 3' exonuclease, C-terminal subdomain"/>
    <property type="match status" value="1"/>
</dbReference>
<sequence length="1252" mass="141607">MIRASVLERRCNVTSSCCRLASDGCDRRSMRGGQPIVSSSSIKSRSYHHLSNKAAPFSFNGMPRNYQRSFLLHSPEKSNASHRTSVPSMKRTMSARPSYGVSEIVDENAGDDHADEEESMLNLLNSSRISNGSQLSHIPLRRQSDNDGDEDVSLLQLINRDLVEYSRQSSRGVIEAPLLEQLKMDVEECPHSFSEVSHDGEWGAYRPHEQQETGKSLLDFLNAPKSLSSPKGLSKHQKQAELEDEVYSLHDLLNEETKDKSKNAKYRDLYCLQLKLEVESTEEAVRKHLEVWNSARDRSDHETIPAFRRALDSWFAPLTEAIELEQWLYLNHDYKTCTFNHLSVDGGDGQLSSIPDSDDAQDNTPARPRSVKDRSVYGPLLCLLPPRKIAVLLAHTASSRTLADREGKSKVVSLAIQIAEVLEMEVNVSRALRVRASERNRKVKSLNVGERDDSNHSDAGSQQRKTLTNAEMNEIDDQSDDDPIDRWAYSASHLQRFLDEISGGSPAGEQNSLKGIGRVRPGIVRKRCKEILCAEGFIAEETNEKGVQEPPSKYTFAEWDPVKKVKLGAALLRLLLDHTKYSNPSRADSGYTTPEPAFRYVSNKNSDGKTQGCISIHPDLFKIAVEEELSLTAMHIPLSMRNDRVQPMVVPPNEWTDLDNGGYETIKVPFMRTRHCKTQKDSLHRADLSKVMEGLNVLGNIPWKINKIVLDVAWKCWENEVALGDIPSRIDYEVPQLPKSNDYVDYKTLGDFEKRVHLEAYRKYRESLTKHNRLKQKNMDLHSLRCSAMLKLNQANKYKDFDEIFFPYNVDFRGRAYPVPPHLSIVGSDLCRALLMFANPKPLGKNGLYWLKVHLANLAGADKMSFDGRAQFAEMNMDNIRATVNDPFGENDWWRKFDDPFQGLATCHEIVHAIDSGNPETYMCSLPVHMDGSCNGLQHYAALGRDRNGGKAVNLCVADEPQDVYIGVMHEVIRRVAIDANEMIPFDENKSDLTGVEKDLLKKVKSARLVNGLIDRGVVKRTVMTSVYGVTYIGAKNQISEKIEEKLEAKGYDIDEKEPEIHMACGYLASLTMEVMGQQFKGARQTMNWLTECARLIAAQGQPVAFVSPIGVPVVQPYRQRRAFAVVTLLQSIMLTNDSDVLPLHRQRQVSAFPPNYVHSLDSSHMILTAVEMQKRGLHFSAVHDSYWTHPCDIEEMNVVLRESFIDLYNRPLLEELKNNWSIRYPSITFPEIPTPGELDLNDVRSAPYFFQ</sequence>
<dbReference type="SUPFAM" id="SSF56672">
    <property type="entry name" value="DNA/RNA polymerases"/>
    <property type="match status" value="1"/>
</dbReference>
<evidence type="ECO:0000256" key="1">
    <source>
        <dbReference type="ARBA" id="ARBA00009493"/>
    </source>
</evidence>
<dbReference type="InterPro" id="IPR029262">
    <property type="entry name" value="RPOL_N"/>
</dbReference>
<keyword evidence="13" id="KW-1185">Reference proteome</keyword>
<evidence type="ECO:0000256" key="4">
    <source>
        <dbReference type="ARBA" id="ARBA00022679"/>
    </source>
</evidence>
<dbReference type="PANTHER" id="PTHR10102">
    <property type="entry name" value="DNA-DIRECTED RNA POLYMERASE, MITOCHONDRIAL"/>
    <property type="match status" value="1"/>
</dbReference>
<dbReference type="Gene3D" id="1.10.287.260">
    <property type="match status" value="1"/>
</dbReference>
<name>A0ABD3RE78_9STRA</name>
<dbReference type="InterPro" id="IPR024075">
    <property type="entry name" value="DNA-dir_RNA_pol_helix_hairp_sf"/>
</dbReference>
<keyword evidence="4 9" id="KW-0808">Transferase</keyword>
<evidence type="ECO:0000256" key="9">
    <source>
        <dbReference type="RuleBase" id="RU003805"/>
    </source>
</evidence>
<organism evidence="12 13">
    <name type="scientific">Cyclostephanos tholiformis</name>
    <dbReference type="NCBI Taxonomy" id="382380"/>
    <lineage>
        <taxon>Eukaryota</taxon>
        <taxon>Sar</taxon>
        <taxon>Stramenopiles</taxon>
        <taxon>Ochrophyta</taxon>
        <taxon>Bacillariophyta</taxon>
        <taxon>Coscinodiscophyceae</taxon>
        <taxon>Thalassiosirophycidae</taxon>
        <taxon>Stephanodiscales</taxon>
        <taxon>Stephanodiscaceae</taxon>
        <taxon>Cyclostephanos</taxon>
    </lineage>
</organism>
<dbReference type="Gene3D" id="1.10.1320.10">
    <property type="entry name" value="DNA-directed RNA polymerase, N-terminal domain"/>
    <property type="match status" value="1"/>
</dbReference>
<evidence type="ECO:0000256" key="7">
    <source>
        <dbReference type="ARBA" id="ARBA00023163"/>
    </source>
</evidence>
<dbReference type="Proteomes" id="UP001530377">
    <property type="component" value="Unassembled WGS sequence"/>
</dbReference>
<comment type="similarity">
    <text evidence="1 9">Belongs to the phage and mitochondrial RNA polymerase family.</text>
</comment>
<dbReference type="PANTHER" id="PTHR10102:SF0">
    <property type="entry name" value="DNA-DIRECTED RNA POLYMERASE, MITOCHONDRIAL"/>
    <property type="match status" value="1"/>
</dbReference>
<feature type="compositionally biased region" description="Acidic residues" evidence="10">
    <location>
        <begin position="473"/>
        <end position="483"/>
    </location>
</feature>
<feature type="region of interest" description="Disordered" evidence="10">
    <location>
        <begin position="350"/>
        <end position="372"/>
    </location>
</feature>
<dbReference type="PROSITE" id="PS00489">
    <property type="entry name" value="RNA_POL_PHAGE_2"/>
    <property type="match status" value="1"/>
</dbReference>
<dbReference type="InterPro" id="IPR046950">
    <property type="entry name" value="DNA-dir_Rpol_C_phage-type"/>
</dbReference>
<evidence type="ECO:0000256" key="2">
    <source>
        <dbReference type="ARBA" id="ARBA00012418"/>
    </source>
</evidence>
<evidence type="ECO:0000256" key="5">
    <source>
        <dbReference type="ARBA" id="ARBA00022695"/>
    </source>
</evidence>
<comment type="caution">
    <text evidence="12">The sequence shown here is derived from an EMBL/GenBank/DDBJ whole genome shotgun (WGS) entry which is preliminary data.</text>
</comment>
<dbReference type="Pfam" id="PF00940">
    <property type="entry name" value="RNA_pol"/>
    <property type="match status" value="1"/>
</dbReference>
<proteinExistence type="inferred from homology"/>
<evidence type="ECO:0000313" key="13">
    <source>
        <dbReference type="Proteomes" id="UP001530377"/>
    </source>
</evidence>
<feature type="compositionally biased region" description="Polar residues" evidence="10">
    <location>
        <begin position="457"/>
        <end position="471"/>
    </location>
</feature>
<dbReference type="EC" id="2.7.7.6" evidence="2 9"/>
<dbReference type="FunFam" id="1.10.287.280:FF:000001">
    <property type="entry name" value="DNA-directed RNA polymerase"/>
    <property type="match status" value="1"/>
</dbReference>
<accession>A0ABD3RE78</accession>
<protein>
    <recommendedName>
        <fullName evidence="2 9">DNA-directed RNA polymerase</fullName>
        <ecNumber evidence="2 9">2.7.7.6</ecNumber>
    </recommendedName>
</protein>
<reference evidence="12 13" key="1">
    <citation type="submission" date="2024-10" db="EMBL/GenBank/DDBJ databases">
        <title>Updated reference genomes for cyclostephanoid diatoms.</title>
        <authorList>
            <person name="Roberts W.R."/>
            <person name="Alverson A.J."/>
        </authorList>
    </citation>
    <scope>NUCLEOTIDE SEQUENCE [LARGE SCALE GENOMIC DNA]</scope>
    <source>
        <strain evidence="12 13">AJA228-03</strain>
    </source>
</reference>
<comment type="function">
    <text evidence="9">DNA-dependent RNA polymerase catalyzes the transcription of DNA into RNA using the four ribonucleoside triphosphates as substrates.</text>
</comment>
<keyword evidence="7 9" id="KW-0804">Transcription</keyword>
<dbReference type="SMART" id="SM01311">
    <property type="entry name" value="RPOL_N"/>
    <property type="match status" value="1"/>
</dbReference>
<gene>
    <name evidence="12" type="ORF">ACHAXA_003363</name>
</gene>
<dbReference type="InterPro" id="IPR043502">
    <property type="entry name" value="DNA/RNA_pol_sf"/>
</dbReference>
<keyword evidence="5 9" id="KW-0548">Nucleotidyltransferase</keyword>
<dbReference type="AlphaFoldDB" id="A0ABD3RE78"/>
<evidence type="ECO:0000256" key="6">
    <source>
        <dbReference type="ARBA" id="ARBA00022946"/>
    </source>
</evidence>
<dbReference type="GO" id="GO:0000428">
    <property type="term" value="C:DNA-directed RNA polymerase complex"/>
    <property type="evidence" value="ECO:0007669"/>
    <property type="project" value="UniProtKB-KW"/>
</dbReference>
<dbReference type="Pfam" id="PF14700">
    <property type="entry name" value="RPOL_N"/>
    <property type="match status" value="1"/>
</dbReference>
<dbReference type="InterPro" id="IPR037159">
    <property type="entry name" value="RNA_POL_N_sf"/>
</dbReference>
<dbReference type="EMBL" id="JALLPB020000271">
    <property type="protein sequence ID" value="KAL3811264.1"/>
    <property type="molecule type" value="Genomic_DNA"/>
</dbReference>
<evidence type="ECO:0000259" key="11">
    <source>
        <dbReference type="SMART" id="SM01311"/>
    </source>
</evidence>
<feature type="domain" description="DNA-directed RNA polymerase N-terminal" evidence="11">
    <location>
        <begin position="271"/>
        <end position="700"/>
    </location>
</feature>
<dbReference type="InterPro" id="IPR002092">
    <property type="entry name" value="DNA-dir_Rpol_phage-type"/>
</dbReference>
<keyword evidence="6" id="KW-0809">Transit peptide</keyword>
<comment type="catalytic activity">
    <reaction evidence="8 9">
        <text>RNA(n) + a ribonucleoside 5'-triphosphate = RNA(n+1) + diphosphate</text>
        <dbReference type="Rhea" id="RHEA:21248"/>
        <dbReference type="Rhea" id="RHEA-COMP:14527"/>
        <dbReference type="Rhea" id="RHEA-COMP:17342"/>
        <dbReference type="ChEBI" id="CHEBI:33019"/>
        <dbReference type="ChEBI" id="CHEBI:61557"/>
        <dbReference type="ChEBI" id="CHEBI:140395"/>
        <dbReference type="EC" id="2.7.7.6"/>
    </reaction>
</comment>
<evidence type="ECO:0000256" key="8">
    <source>
        <dbReference type="ARBA" id="ARBA00048552"/>
    </source>
</evidence>
<feature type="compositionally biased region" description="Polar residues" evidence="10">
    <location>
        <begin position="77"/>
        <end position="87"/>
    </location>
</feature>
<feature type="region of interest" description="Disordered" evidence="10">
    <location>
        <begin position="77"/>
        <end position="97"/>
    </location>
</feature>
<dbReference type="GO" id="GO:0003899">
    <property type="term" value="F:DNA-directed RNA polymerase activity"/>
    <property type="evidence" value="ECO:0007669"/>
    <property type="project" value="UniProtKB-EC"/>
</dbReference>
<evidence type="ECO:0000313" key="12">
    <source>
        <dbReference type="EMBL" id="KAL3811264.1"/>
    </source>
</evidence>
<dbReference type="PROSITE" id="PS00900">
    <property type="entry name" value="RNA_POL_PHAGE_1"/>
    <property type="match status" value="1"/>
</dbReference>
<dbReference type="Gene3D" id="1.10.287.280">
    <property type="match status" value="1"/>
</dbReference>
<evidence type="ECO:0000256" key="10">
    <source>
        <dbReference type="SAM" id="MobiDB-lite"/>
    </source>
</evidence>